<reference evidence="2 3" key="1">
    <citation type="journal article" date="2015" name="Fungal Genet. Biol.">
        <title>Evolution of novel wood decay mechanisms in Agaricales revealed by the genome sequences of Fistulina hepatica and Cylindrobasidium torrendii.</title>
        <authorList>
            <person name="Floudas D."/>
            <person name="Held B.W."/>
            <person name="Riley R."/>
            <person name="Nagy L.G."/>
            <person name="Koehler G."/>
            <person name="Ransdell A.S."/>
            <person name="Younus H."/>
            <person name="Chow J."/>
            <person name="Chiniquy J."/>
            <person name="Lipzen A."/>
            <person name="Tritt A."/>
            <person name="Sun H."/>
            <person name="Haridas S."/>
            <person name="LaButti K."/>
            <person name="Ohm R.A."/>
            <person name="Kues U."/>
            <person name="Blanchette R.A."/>
            <person name="Grigoriev I.V."/>
            <person name="Minto R.E."/>
            <person name="Hibbett D.S."/>
        </authorList>
    </citation>
    <scope>NUCLEOTIDE SEQUENCE [LARGE SCALE GENOMIC DNA]</scope>
    <source>
        <strain evidence="2 3">FP15055 ss-10</strain>
    </source>
</reference>
<feature type="chain" id="PRO_5002316420" evidence="1">
    <location>
        <begin position="20"/>
        <end position="321"/>
    </location>
</feature>
<keyword evidence="3" id="KW-1185">Reference proteome</keyword>
<name>A0A0D7AVM5_9AGAR</name>
<keyword evidence="1" id="KW-0732">Signal</keyword>
<dbReference type="SUPFAM" id="SSF56219">
    <property type="entry name" value="DNase I-like"/>
    <property type="match status" value="1"/>
</dbReference>
<dbReference type="InterPro" id="IPR036691">
    <property type="entry name" value="Endo/exonu/phosph_ase_sf"/>
</dbReference>
<protein>
    <submittedName>
        <fullName evidence="2">Uncharacterized protein</fullName>
    </submittedName>
</protein>
<evidence type="ECO:0000313" key="3">
    <source>
        <dbReference type="Proteomes" id="UP000054007"/>
    </source>
</evidence>
<accession>A0A0D7AVM5</accession>
<proteinExistence type="predicted"/>
<dbReference type="AlphaFoldDB" id="A0A0D7AVM5"/>
<dbReference type="Gene3D" id="3.60.10.10">
    <property type="entry name" value="Endonuclease/exonuclease/phosphatase"/>
    <property type="match status" value="1"/>
</dbReference>
<evidence type="ECO:0000313" key="2">
    <source>
        <dbReference type="EMBL" id="KIY62247.1"/>
    </source>
</evidence>
<dbReference type="GO" id="GO:0000175">
    <property type="term" value="F:3'-5'-RNA exonuclease activity"/>
    <property type="evidence" value="ECO:0007669"/>
    <property type="project" value="TreeGrafter"/>
</dbReference>
<dbReference type="InterPro" id="IPR050410">
    <property type="entry name" value="CCR4/nocturin_mRNA_transcr"/>
</dbReference>
<feature type="signal peptide" evidence="1">
    <location>
        <begin position="1"/>
        <end position="19"/>
    </location>
</feature>
<dbReference type="PANTHER" id="PTHR12121">
    <property type="entry name" value="CARBON CATABOLITE REPRESSOR PROTEIN 4"/>
    <property type="match status" value="1"/>
</dbReference>
<dbReference type="PANTHER" id="PTHR12121:SF36">
    <property type="entry name" value="ENDONUCLEASE_EXONUCLEASE_PHOSPHATASE DOMAIN-CONTAINING PROTEIN"/>
    <property type="match status" value="1"/>
</dbReference>
<dbReference type="Proteomes" id="UP000054007">
    <property type="component" value="Unassembled WGS sequence"/>
</dbReference>
<dbReference type="EMBL" id="KN880805">
    <property type="protein sequence ID" value="KIY62247.1"/>
    <property type="molecule type" value="Genomic_DNA"/>
</dbReference>
<evidence type="ECO:0000256" key="1">
    <source>
        <dbReference type="SAM" id="SignalP"/>
    </source>
</evidence>
<gene>
    <name evidence="2" type="ORF">CYLTODRAFT_414860</name>
</gene>
<organism evidence="2 3">
    <name type="scientific">Cylindrobasidium torrendii FP15055 ss-10</name>
    <dbReference type="NCBI Taxonomy" id="1314674"/>
    <lineage>
        <taxon>Eukaryota</taxon>
        <taxon>Fungi</taxon>
        <taxon>Dikarya</taxon>
        <taxon>Basidiomycota</taxon>
        <taxon>Agaricomycotina</taxon>
        <taxon>Agaricomycetes</taxon>
        <taxon>Agaricomycetidae</taxon>
        <taxon>Agaricales</taxon>
        <taxon>Marasmiineae</taxon>
        <taxon>Physalacriaceae</taxon>
        <taxon>Cylindrobasidium</taxon>
    </lineage>
</organism>
<sequence>MHCRIAVLRFLVLFGFSQALRLATLNIRYDSKPDDITVADTVASLGSSFDAPSYGQVKDGAEQPWSTRRIRIAQYLIAQKLSVVCIQEGLIRQVLDLTVLLGDEWAWVGKGRDNGEDGGEFSAIFYNTKDLAIVSNDTYWLSETPLEPSKYHGSGSPRLVTTADFHTLDTNQSFMIMNTHLDDISNEQRMYAASMLVTRARYEASAVGNRPIFLTGDFNSPPVGTDSEAYKITTGQHNPVRVNDYWMSRYTVAHDTQYDFALLDIIGDAPRQFVTNIGGLFIFGGSNKGFETVSYSVGGLIGDDGIHMSDHRPIVVEFKLQ</sequence>
<dbReference type="OrthoDB" id="276515at2759"/>